<dbReference type="RefSeq" id="WP_060601933.1">
    <property type="nucleotide sequence ID" value="NZ_FQZC01000001.1"/>
</dbReference>
<comment type="similarity">
    <text evidence="1 4">Belongs to the FGGY kinase family.</text>
</comment>
<dbReference type="InterPro" id="IPR018484">
    <property type="entry name" value="FGGY_N"/>
</dbReference>
<comment type="caution">
    <text evidence="7">The sequence shown here is derived from an EMBL/GenBank/DDBJ whole genome shotgun (WGS) entry which is preliminary data.</text>
</comment>
<evidence type="ECO:0000256" key="4">
    <source>
        <dbReference type="RuleBase" id="RU003733"/>
    </source>
</evidence>
<sequence>MSACYLGIDVGTYETKGVIVKATGDVLAEARRTHRMQVPQPGYAEHDAERDWWGEFADICAEMIATGGLAPGDVRAVGASGIGPCMLPVDAEGNPLMNAVLYGVDTRAAAEIEELTAEIGADKLLATGGNALTSQSVGPKILWLQRNRPDVFERAAYFLNSTSFLVRRLTGETVIDHYSAAGFSPLYDVARMDWVDSCAASICGRDRLARLAWTTEIVGGVTAEAARRTGLAAGTPVIAGTIDAAAEAVSVGVRRPGQMMLMYGSTVFGIEVTAERVQDPRLWYAPWLFAGQHASMSGLATSGTLTRWFIQNFARELDPQEAMGLLAQEAAASPPGARGLVVLPYFSGERTPLHDPHAKGMIFGLDLTHGRGDVYRALIEGIAYGVRHILDTYDDAGARPDSLTAVGGGTRNPVWLQAVSDITTRSQSVRRHSFGASYGNAFLAAVGVGDADAGDIDEWNPVARDIHPNAGLSSLYDAGSGTYRQLYARTKELMRAGETITGARRA</sequence>
<dbReference type="InterPro" id="IPR000577">
    <property type="entry name" value="Carb_kinase_FGGY"/>
</dbReference>
<dbReference type="InterPro" id="IPR018485">
    <property type="entry name" value="FGGY_C"/>
</dbReference>
<keyword evidence="3 4" id="KW-0418">Kinase</keyword>
<evidence type="ECO:0000256" key="1">
    <source>
        <dbReference type="ARBA" id="ARBA00009156"/>
    </source>
</evidence>
<organism evidence="7 8">
    <name type="scientific">Aureimonas altamirensis DSM 21988</name>
    <dbReference type="NCBI Taxonomy" id="1121026"/>
    <lineage>
        <taxon>Bacteria</taxon>
        <taxon>Pseudomonadati</taxon>
        <taxon>Pseudomonadota</taxon>
        <taxon>Alphaproteobacteria</taxon>
        <taxon>Hyphomicrobiales</taxon>
        <taxon>Aurantimonadaceae</taxon>
        <taxon>Aureimonas</taxon>
    </lineage>
</organism>
<dbReference type="Pfam" id="PF00370">
    <property type="entry name" value="FGGY_N"/>
    <property type="match status" value="1"/>
</dbReference>
<dbReference type="Proteomes" id="UP000184290">
    <property type="component" value="Unassembled WGS sequence"/>
</dbReference>
<keyword evidence="2 4" id="KW-0808">Transferase</keyword>
<dbReference type="InterPro" id="IPR018483">
    <property type="entry name" value="Carb_kinase_FGGY_CS"/>
</dbReference>
<dbReference type="CDD" id="cd07804">
    <property type="entry name" value="ASKHA_NBD_FGGY_RrXK-like"/>
    <property type="match status" value="1"/>
</dbReference>
<dbReference type="PANTHER" id="PTHR43095:SF5">
    <property type="entry name" value="XYLULOSE KINASE"/>
    <property type="match status" value="1"/>
</dbReference>
<feature type="domain" description="Carbohydrate kinase FGGY N-terminal" evidence="5">
    <location>
        <begin position="5"/>
        <end position="248"/>
    </location>
</feature>
<proteinExistence type="inferred from homology"/>
<gene>
    <name evidence="7" type="ORF">SAMN02745911_0908</name>
</gene>
<dbReference type="Pfam" id="PF02782">
    <property type="entry name" value="FGGY_C"/>
    <property type="match status" value="1"/>
</dbReference>
<feature type="domain" description="Carbohydrate kinase FGGY C-terminal" evidence="6">
    <location>
        <begin position="296"/>
        <end position="447"/>
    </location>
</feature>
<dbReference type="InterPro" id="IPR043129">
    <property type="entry name" value="ATPase_NBD"/>
</dbReference>
<dbReference type="PANTHER" id="PTHR43095">
    <property type="entry name" value="SUGAR KINASE"/>
    <property type="match status" value="1"/>
</dbReference>
<reference evidence="7 8" key="1">
    <citation type="submission" date="2016-11" db="EMBL/GenBank/DDBJ databases">
        <authorList>
            <person name="Varghese N."/>
            <person name="Submissions S."/>
        </authorList>
    </citation>
    <scope>NUCLEOTIDE SEQUENCE [LARGE SCALE GENOMIC DNA]</scope>
    <source>
        <strain evidence="7 8">DSM 21988</strain>
    </source>
</reference>
<name>A0ABY1I6R0_9HYPH</name>
<dbReference type="PIRSF" id="PIRSF000538">
    <property type="entry name" value="GlpK"/>
    <property type="match status" value="1"/>
</dbReference>
<evidence type="ECO:0000259" key="6">
    <source>
        <dbReference type="Pfam" id="PF02782"/>
    </source>
</evidence>
<protein>
    <submittedName>
        <fullName evidence="7">Xylulokinase</fullName>
    </submittedName>
</protein>
<evidence type="ECO:0000259" key="5">
    <source>
        <dbReference type="Pfam" id="PF00370"/>
    </source>
</evidence>
<dbReference type="PROSITE" id="PS00445">
    <property type="entry name" value="FGGY_KINASES_2"/>
    <property type="match status" value="1"/>
</dbReference>
<evidence type="ECO:0000313" key="7">
    <source>
        <dbReference type="EMBL" id="SHI70578.1"/>
    </source>
</evidence>
<dbReference type="InterPro" id="IPR050406">
    <property type="entry name" value="FGGY_Carb_Kinase"/>
</dbReference>
<dbReference type="Gene3D" id="3.30.420.40">
    <property type="match status" value="2"/>
</dbReference>
<evidence type="ECO:0000313" key="8">
    <source>
        <dbReference type="Proteomes" id="UP000184290"/>
    </source>
</evidence>
<evidence type="ECO:0000256" key="2">
    <source>
        <dbReference type="ARBA" id="ARBA00022679"/>
    </source>
</evidence>
<evidence type="ECO:0000256" key="3">
    <source>
        <dbReference type="ARBA" id="ARBA00022777"/>
    </source>
</evidence>
<dbReference type="SUPFAM" id="SSF53067">
    <property type="entry name" value="Actin-like ATPase domain"/>
    <property type="match status" value="2"/>
</dbReference>
<keyword evidence="8" id="KW-1185">Reference proteome</keyword>
<accession>A0ABY1I6R0</accession>
<dbReference type="EMBL" id="FQZC01000001">
    <property type="protein sequence ID" value="SHI70578.1"/>
    <property type="molecule type" value="Genomic_DNA"/>
</dbReference>